<proteinExistence type="predicted"/>
<dbReference type="Proteomes" id="UP000258927">
    <property type="component" value="Chromosome"/>
</dbReference>
<organism evidence="1 2">
    <name type="scientific">Maritalea myrionectae</name>
    <dbReference type="NCBI Taxonomy" id="454601"/>
    <lineage>
        <taxon>Bacteria</taxon>
        <taxon>Pseudomonadati</taxon>
        <taxon>Pseudomonadota</taxon>
        <taxon>Alphaproteobacteria</taxon>
        <taxon>Hyphomicrobiales</taxon>
        <taxon>Devosiaceae</taxon>
        <taxon>Maritalea</taxon>
    </lineage>
</organism>
<keyword evidence="2" id="KW-1185">Reference proteome</keyword>
<name>A0A2R4ME45_9HYPH</name>
<dbReference type="AlphaFoldDB" id="A0A2R4ME45"/>
<sequence length="250" mass="27548">MSALAKQDEHHEVQTHEGNTLLDRIMQAASNPDMDIDKFERLIGMQERMAKSEAERQFNEALTTAQSEMAPIVKNAKNNQTGSNYTTLEHIQSAIKPVISKHGFSLSFGQGEAQIEGHYRVICTLRHNGGHKETYQMDVPSDGIGIKGNRNKTETHAFGSSMSYGRRYLTLSIFDLTTLDDDDGQAAGAKPISEEQRDMLQALIDDTSTDIAAFCKAMKIGNLTQLPTAKFGTAQQLLAMKKKNQGAQNG</sequence>
<dbReference type="KEGG" id="mmyr:MXMO3_01668"/>
<accession>A0A2R4ME45</accession>
<dbReference type="RefSeq" id="WP_117395545.1">
    <property type="nucleotide sequence ID" value="NZ_CP021330.1"/>
</dbReference>
<evidence type="ECO:0000313" key="2">
    <source>
        <dbReference type="Proteomes" id="UP000258927"/>
    </source>
</evidence>
<evidence type="ECO:0000313" key="1">
    <source>
        <dbReference type="EMBL" id="AVX04194.1"/>
    </source>
</evidence>
<protein>
    <recommendedName>
        <fullName evidence="3">ERF superfamily protein</fullName>
    </recommendedName>
</protein>
<dbReference type="EMBL" id="CP021330">
    <property type="protein sequence ID" value="AVX04194.1"/>
    <property type="molecule type" value="Genomic_DNA"/>
</dbReference>
<reference evidence="1 2" key="1">
    <citation type="submission" date="2017-05" db="EMBL/GenBank/DDBJ databases">
        <title>Genome Analysis of Maritalea myrionectae HL2708#5.</title>
        <authorList>
            <consortium name="Cotde Inc.-PKNU"/>
            <person name="Jang D."/>
            <person name="Oh H.-M."/>
        </authorList>
    </citation>
    <scope>NUCLEOTIDE SEQUENCE [LARGE SCALE GENOMIC DNA]</scope>
    <source>
        <strain evidence="1 2">HL2708#5</strain>
    </source>
</reference>
<dbReference type="InterPro" id="IPR007499">
    <property type="entry name" value="ERF_bacteria_virus"/>
</dbReference>
<gene>
    <name evidence="1" type="ORF">MXMO3_01668</name>
</gene>
<evidence type="ECO:0008006" key="3">
    <source>
        <dbReference type="Google" id="ProtNLM"/>
    </source>
</evidence>
<dbReference type="Pfam" id="PF04404">
    <property type="entry name" value="ERF"/>
    <property type="match status" value="1"/>
</dbReference>